<keyword evidence="9" id="KW-1185">Reference proteome</keyword>
<reference evidence="8 9" key="1">
    <citation type="submission" date="2015-02" db="EMBL/GenBank/DDBJ databases">
        <title>Draft genome sequences of ten Microbacterium spp. with emphasis on heavy metal contaminated environments.</title>
        <authorList>
            <person name="Corretto E."/>
        </authorList>
    </citation>
    <scope>NUCLEOTIDE SEQUENCE [LARGE SCALE GENOMIC DNA]</scope>
    <source>
        <strain evidence="8 9">DSM 8608</strain>
    </source>
</reference>
<keyword evidence="5 7" id="KW-0472">Membrane</keyword>
<dbReference type="EMBL" id="JYJA01000041">
    <property type="protein sequence ID" value="KJL39648.1"/>
    <property type="molecule type" value="Genomic_DNA"/>
</dbReference>
<evidence type="ECO:0000256" key="2">
    <source>
        <dbReference type="ARBA" id="ARBA00022475"/>
    </source>
</evidence>
<feature type="transmembrane region" description="Helical" evidence="7">
    <location>
        <begin position="252"/>
        <end position="276"/>
    </location>
</feature>
<feature type="transmembrane region" description="Helical" evidence="7">
    <location>
        <begin position="63"/>
        <end position="81"/>
    </location>
</feature>
<feature type="transmembrane region" description="Helical" evidence="7">
    <location>
        <begin position="296"/>
        <end position="317"/>
    </location>
</feature>
<evidence type="ECO:0000313" key="9">
    <source>
        <dbReference type="Proteomes" id="UP000034098"/>
    </source>
</evidence>
<feature type="transmembrane region" description="Helical" evidence="7">
    <location>
        <begin position="21"/>
        <end position="43"/>
    </location>
</feature>
<proteinExistence type="predicted"/>
<dbReference type="InterPro" id="IPR050367">
    <property type="entry name" value="APC_superfamily"/>
</dbReference>
<dbReference type="OrthoDB" id="138827at2"/>
<organism evidence="8 9">
    <name type="scientific">Microbacterium trichothecenolyticum</name>
    <name type="common">Aureobacterium trichothecenolyticum</name>
    <dbReference type="NCBI Taxonomy" id="69370"/>
    <lineage>
        <taxon>Bacteria</taxon>
        <taxon>Bacillati</taxon>
        <taxon>Actinomycetota</taxon>
        <taxon>Actinomycetes</taxon>
        <taxon>Micrococcales</taxon>
        <taxon>Microbacteriaceae</taxon>
        <taxon>Microbacterium</taxon>
    </lineage>
</organism>
<evidence type="ECO:0000256" key="5">
    <source>
        <dbReference type="ARBA" id="ARBA00023136"/>
    </source>
</evidence>
<dbReference type="Proteomes" id="UP000034098">
    <property type="component" value="Unassembled WGS sequence"/>
</dbReference>
<name>A0A0M2H6E4_MICTR</name>
<keyword evidence="2" id="KW-1003">Cell membrane</keyword>
<evidence type="ECO:0000256" key="3">
    <source>
        <dbReference type="ARBA" id="ARBA00022692"/>
    </source>
</evidence>
<dbReference type="AlphaFoldDB" id="A0A0M2H6E4"/>
<protein>
    <submittedName>
        <fullName evidence="8">Putrescine importer PuuP</fullName>
    </submittedName>
</protein>
<comment type="subcellular location">
    <subcellularLocation>
        <location evidence="1">Cell membrane</location>
        <topology evidence="1">Multi-pass membrane protein</topology>
    </subcellularLocation>
</comment>
<feature type="transmembrane region" description="Helical" evidence="7">
    <location>
        <begin position="353"/>
        <end position="376"/>
    </location>
</feature>
<dbReference type="GO" id="GO:0022857">
    <property type="term" value="F:transmembrane transporter activity"/>
    <property type="evidence" value="ECO:0007669"/>
    <property type="project" value="InterPro"/>
</dbReference>
<comment type="caution">
    <text evidence="8">The sequence shown here is derived from an EMBL/GenBank/DDBJ whole genome shotgun (WGS) entry which is preliminary data.</text>
</comment>
<feature type="transmembrane region" description="Helical" evidence="7">
    <location>
        <begin position="416"/>
        <end position="438"/>
    </location>
</feature>
<dbReference type="PATRIC" id="fig|69370.6.peg.3914"/>
<dbReference type="Gene3D" id="1.20.1740.10">
    <property type="entry name" value="Amino acid/polyamine transporter I"/>
    <property type="match status" value="1"/>
</dbReference>
<sequence length="515" mass="54446">MTRSSSPVAPDDQSTPERHDLQAGGVSAAGSIVMAVAGSAPAYSIAATTATLVGVAGLGAPAALLWCGIPMLGIAWAFLYLGRADVNAGAAYSWVARALHPALGFLSGWALVISATIFMVAGALPAGAMTVSLFDPSQAENVPLITGVGAIWFVIMAACVYFGVNITARAQWIMSTIEVGILVVFAGLALFRAATTSHDGPNFSWDWLGFSHLTGPGIFVGAALIAAFYYWGWDVSSNLNEETTNGHKSAGAAGLIGVGIVFVLFEIFTIATLIMLSQEQIEANSANILSVLGDVIWPGLGGKILIIAVALSTIATLETTLIQVTRSLFAMGRDHTIPRAFGRVHPRWKTPTYATIVILVVSLLLFVGSNFLGSVGDIMENAILSIGLQIAFYYTLAGVAVVVAYRRVLLHSVKNFLLIGLWPAAGAAFMGWAFFASIPSNDPIVNWLGIGLIVLGIVPLALFYRKAKVYYSRRPLEVPPELDKKAPADIDLRSPGQVETLPDPNTSVIKTLDEE</sequence>
<evidence type="ECO:0000256" key="7">
    <source>
        <dbReference type="SAM" id="Phobius"/>
    </source>
</evidence>
<feature type="region of interest" description="Disordered" evidence="6">
    <location>
        <begin position="486"/>
        <end position="515"/>
    </location>
</feature>
<feature type="transmembrane region" description="Helical" evidence="7">
    <location>
        <begin position="176"/>
        <end position="195"/>
    </location>
</feature>
<feature type="transmembrane region" description="Helical" evidence="7">
    <location>
        <begin position="144"/>
        <end position="164"/>
    </location>
</feature>
<feature type="transmembrane region" description="Helical" evidence="7">
    <location>
        <begin position="207"/>
        <end position="231"/>
    </location>
</feature>
<gene>
    <name evidence="8" type="primary">puuP_7</name>
    <name evidence="8" type="ORF">RS82_03849</name>
</gene>
<feature type="region of interest" description="Disordered" evidence="6">
    <location>
        <begin position="1"/>
        <end position="21"/>
    </location>
</feature>
<feature type="transmembrane region" description="Helical" evidence="7">
    <location>
        <begin position="102"/>
        <end position="124"/>
    </location>
</feature>
<dbReference type="PIRSF" id="PIRSF006060">
    <property type="entry name" value="AA_transporter"/>
    <property type="match status" value="1"/>
</dbReference>
<evidence type="ECO:0000313" key="8">
    <source>
        <dbReference type="EMBL" id="KJL39648.1"/>
    </source>
</evidence>
<feature type="transmembrane region" description="Helical" evidence="7">
    <location>
        <begin position="444"/>
        <end position="464"/>
    </location>
</feature>
<dbReference type="RefSeq" id="WP_045302439.1">
    <property type="nucleotide sequence ID" value="NZ_JYJA01000041.1"/>
</dbReference>
<dbReference type="PANTHER" id="PTHR42770">
    <property type="entry name" value="AMINO ACID TRANSPORTER-RELATED"/>
    <property type="match status" value="1"/>
</dbReference>
<keyword evidence="3 7" id="KW-0812">Transmembrane</keyword>
<evidence type="ECO:0000256" key="6">
    <source>
        <dbReference type="SAM" id="MobiDB-lite"/>
    </source>
</evidence>
<evidence type="ECO:0000256" key="1">
    <source>
        <dbReference type="ARBA" id="ARBA00004651"/>
    </source>
</evidence>
<dbReference type="GO" id="GO:0005886">
    <property type="term" value="C:plasma membrane"/>
    <property type="evidence" value="ECO:0007669"/>
    <property type="project" value="UniProtKB-SubCell"/>
</dbReference>
<accession>A0A0M2H6E4</accession>
<dbReference type="Pfam" id="PF13520">
    <property type="entry name" value="AA_permease_2"/>
    <property type="match status" value="1"/>
</dbReference>
<evidence type="ECO:0000256" key="4">
    <source>
        <dbReference type="ARBA" id="ARBA00022989"/>
    </source>
</evidence>
<dbReference type="InterPro" id="IPR002293">
    <property type="entry name" value="AA/rel_permease1"/>
</dbReference>
<dbReference type="PANTHER" id="PTHR42770:SF7">
    <property type="entry name" value="MEMBRANE PROTEIN"/>
    <property type="match status" value="1"/>
</dbReference>
<feature type="transmembrane region" description="Helical" evidence="7">
    <location>
        <begin position="382"/>
        <end position="404"/>
    </location>
</feature>
<keyword evidence="4 7" id="KW-1133">Transmembrane helix</keyword>